<feature type="transmembrane region" description="Helical" evidence="1">
    <location>
        <begin position="7"/>
        <end position="27"/>
    </location>
</feature>
<proteinExistence type="predicted"/>
<protein>
    <submittedName>
        <fullName evidence="2">Uncharacterized protein</fullName>
    </submittedName>
</protein>
<name>A0A927ICV7_9ACTN</name>
<organism evidence="2 3">
    <name type="scientific">Streptomyces chumphonensis</name>
    <dbReference type="NCBI Taxonomy" id="1214925"/>
    <lineage>
        <taxon>Bacteria</taxon>
        <taxon>Bacillati</taxon>
        <taxon>Actinomycetota</taxon>
        <taxon>Actinomycetes</taxon>
        <taxon>Kitasatosporales</taxon>
        <taxon>Streptomycetaceae</taxon>
        <taxon>Streptomyces</taxon>
    </lineage>
</organism>
<evidence type="ECO:0000313" key="2">
    <source>
        <dbReference type="EMBL" id="MBD3932280.1"/>
    </source>
</evidence>
<dbReference type="RefSeq" id="WP_191209589.1">
    <property type="nucleotide sequence ID" value="NZ_BAABKL010000015.1"/>
</dbReference>
<evidence type="ECO:0000313" key="3">
    <source>
        <dbReference type="Proteomes" id="UP000632289"/>
    </source>
</evidence>
<reference evidence="2" key="1">
    <citation type="submission" date="2020-09" db="EMBL/GenBank/DDBJ databases">
        <title>Secondary metabolite and genome analysis of marine Streptomyces chumphonensis KK1-2T.</title>
        <authorList>
            <person name="Phongsopitanun W."/>
            <person name="Kanchanasin P."/>
            <person name="Pittayakhajonwut P."/>
            <person name="Suwanborirux K."/>
            <person name="Tanasupawat S."/>
        </authorList>
    </citation>
    <scope>NUCLEOTIDE SEQUENCE</scope>
    <source>
        <strain evidence="2">KK1-2</strain>
    </source>
</reference>
<dbReference type="Pfam" id="PF09656">
    <property type="entry name" value="PGPGW"/>
    <property type="match status" value="1"/>
</dbReference>
<comment type="caution">
    <text evidence="2">The sequence shown here is derived from an EMBL/GenBank/DDBJ whole genome shotgun (WGS) entry which is preliminary data.</text>
</comment>
<keyword evidence="1" id="KW-1133">Transmembrane helix</keyword>
<feature type="transmembrane region" description="Helical" evidence="1">
    <location>
        <begin position="74"/>
        <end position="94"/>
    </location>
</feature>
<dbReference type="Proteomes" id="UP000632289">
    <property type="component" value="Unassembled WGS sequence"/>
</dbReference>
<evidence type="ECO:0000256" key="1">
    <source>
        <dbReference type="SAM" id="Phobius"/>
    </source>
</evidence>
<feature type="transmembrane region" description="Helical" evidence="1">
    <location>
        <begin position="33"/>
        <end position="53"/>
    </location>
</feature>
<dbReference type="EMBL" id="JACXYU010000005">
    <property type="protein sequence ID" value="MBD3932280.1"/>
    <property type="molecule type" value="Genomic_DNA"/>
</dbReference>
<dbReference type="AlphaFoldDB" id="A0A927ICV7"/>
<gene>
    <name evidence="2" type="ORF">IF129_12040</name>
</gene>
<accession>A0A927ICV7</accession>
<sequence>MVGHVKRVVLLAVGGTLVLIGLALLVLPGPGLLVTFSGVVLLSRAVPALSRFVEPVRVRAMKAAEDSVASPWRVAASVLAGLGLIAAGVVWGLAPGLPFGGWSAGSSLIVSGVILFVLLGWSFRRLRAGERTTRV</sequence>
<keyword evidence="1" id="KW-0472">Membrane</keyword>
<keyword evidence="3" id="KW-1185">Reference proteome</keyword>
<feature type="transmembrane region" description="Helical" evidence="1">
    <location>
        <begin position="100"/>
        <end position="121"/>
    </location>
</feature>
<keyword evidence="1" id="KW-0812">Transmembrane</keyword>
<dbReference type="InterPro" id="IPR019099">
    <property type="entry name" value="Uncharacterised_PGPGW_TM"/>
</dbReference>